<dbReference type="InterPro" id="IPR043519">
    <property type="entry name" value="NT_sf"/>
</dbReference>
<keyword evidence="3" id="KW-1185">Reference proteome</keyword>
<dbReference type="PANTHER" id="PTHR12271">
    <property type="entry name" value="POLY A POLYMERASE CID PAP -RELATED"/>
    <property type="match status" value="1"/>
</dbReference>
<dbReference type="GeneID" id="39747293"/>
<evidence type="ECO:0000313" key="2">
    <source>
        <dbReference type="EMBL" id="GAW80578.1"/>
    </source>
</evidence>
<dbReference type="SUPFAM" id="SSF81631">
    <property type="entry name" value="PAP/OAS1 substrate-binding domain"/>
    <property type="match status" value="1"/>
</dbReference>
<accession>A0A1Y1JG00</accession>
<dbReference type="InterPro" id="IPR054708">
    <property type="entry name" value="MTPAP-like_central"/>
</dbReference>
<proteinExistence type="predicted"/>
<evidence type="ECO:0000259" key="1">
    <source>
        <dbReference type="Pfam" id="PF22600"/>
    </source>
</evidence>
<dbReference type="RefSeq" id="XP_028543167.1">
    <property type="nucleotide sequence ID" value="XM_028687366.1"/>
</dbReference>
<name>A0A1Y1JG00_PLAGO</name>
<sequence>MNVKKYSMFFSHLLRNKGRIPICSFYCITNNLQKVYKARHTIHQPLCKFSSKNQNNKKENEICEIRKKIELTNFKLADSSYDYISSDDSDEEEYKWKEEKSTERKLETCEHDKSFDATQRYNQKILNHGNQLHNCLKQKHIFTHDGGKKNNGIHEHHPENYSDINLNDKNEDVIRVTSDRRENHSVDLNQRENKIIWDQINTSNGCTSVQEMYSDEFSSIIRKNDGDKEYEQMKFYLNSYIKRKKESENNMTECHKNESSTSVLNEELHKLEISLRPSQNDINNIKTFINFLQNEINKHYKNCHVTPFGSIINGFWMRNSDIDICIQIPVLLSRKDQIIFLKKICLILNSFNDGIIEQRFSAKVPIIHFYCKNPRHSFELSCDISVNNILAVINSKLIQKYVSIDKRLQIMGIALKHWLKNRNINDRSKGFLSSFSLILMIIHFLQYVIEPRILTSLQDISFRRNEKPFYVMGVDCKYCQDENIIRDELRKINNYNDTYICTSKLLIEFFKFFGYKYKSGIIAIRDINDYYQNFQALKNFESYFLFVDNPFEVGKNVANILPQNYKTIVNEMKRAYKILKNNGSWRDVCGAENQFTCLKHL</sequence>
<dbReference type="Proteomes" id="UP000195521">
    <property type="component" value="Unassembled WGS sequence"/>
</dbReference>
<feature type="domain" description="Poly(A) RNA polymerase mitochondrial-like central palm" evidence="1">
    <location>
        <begin position="264"/>
        <end position="402"/>
    </location>
</feature>
<dbReference type="EMBL" id="BDQF01000009">
    <property type="protein sequence ID" value="GAW80578.1"/>
    <property type="molecule type" value="Genomic_DNA"/>
</dbReference>
<organism evidence="2 3">
    <name type="scientific">Plasmodium gonderi</name>
    <dbReference type="NCBI Taxonomy" id="77519"/>
    <lineage>
        <taxon>Eukaryota</taxon>
        <taxon>Sar</taxon>
        <taxon>Alveolata</taxon>
        <taxon>Apicomplexa</taxon>
        <taxon>Aconoidasida</taxon>
        <taxon>Haemosporida</taxon>
        <taxon>Plasmodiidae</taxon>
        <taxon>Plasmodium</taxon>
        <taxon>Plasmodium (Plasmodium)</taxon>
    </lineage>
</organism>
<dbReference type="AlphaFoldDB" id="A0A1Y1JG00"/>
<reference evidence="3" key="1">
    <citation type="submission" date="2017-04" db="EMBL/GenBank/DDBJ databases">
        <title>Plasmodium gonderi genome.</title>
        <authorList>
            <person name="Arisue N."/>
            <person name="Honma H."/>
            <person name="Kawai S."/>
            <person name="Tougan T."/>
            <person name="Tanabe K."/>
            <person name="Horii T."/>
        </authorList>
    </citation>
    <scope>NUCLEOTIDE SEQUENCE [LARGE SCALE GENOMIC DNA]</scope>
    <source>
        <strain evidence="3">ATCC 30045</strain>
    </source>
</reference>
<dbReference type="CDD" id="cd05402">
    <property type="entry name" value="NT_PAP_TUTase"/>
    <property type="match status" value="1"/>
</dbReference>
<comment type="caution">
    <text evidence="2">The sequence shown here is derived from an EMBL/GenBank/DDBJ whole genome shotgun (WGS) entry which is preliminary data.</text>
</comment>
<gene>
    <name evidence="2" type="ORF">PGO_081440</name>
</gene>
<dbReference type="PANTHER" id="PTHR12271:SF40">
    <property type="entry name" value="POLY(A) RNA POLYMERASE GLD2"/>
    <property type="match status" value="1"/>
</dbReference>
<dbReference type="OrthoDB" id="2274644at2759"/>
<dbReference type="SUPFAM" id="SSF81301">
    <property type="entry name" value="Nucleotidyltransferase"/>
    <property type="match status" value="1"/>
</dbReference>
<dbReference type="Gene3D" id="1.10.1410.10">
    <property type="match status" value="1"/>
</dbReference>
<dbReference type="Pfam" id="PF22600">
    <property type="entry name" value="MTPAP-like_central"/>
    <property type="match status" value="1"/>
</dbReference>
<dbReference type="GO" id="GO:0016779">
    <property type="term" value="F:nucleotidyltransferase activity"/>
    <property type="evidence" value="ECO:0007669"/>
    <property type="project" value="TreeGrafter"/>
</dbReference>
<dbReference type="GO" id="GO:0031123">
    <property type="term" value="P:RNA 3'-end processing"/>
    <property type="evidence" value="ECO:0007669"/>
    <property type="project" value="TreeGrafter"/>
</dbReference>
<dbReference type="Gene3D" id="3.30.460.10">
    <property type="entry name" value="Beta Polymerase, domain 2"/>
    <property type="match status" value="1"/>
</dbReference>
<evidence type="ECO:0000313" key="3">
    <source>
        <dbReference type="Proteomes" id="UP000195521"/>
    </source>
</evidence>
<protein>
    <recommendedName>
        <fullName evidence="1">Poly(A) RNA polymerase mitochondrial-like central palm domain-containing protein</fullName>
    </recommendedName>
</protein>